<dbReference type="EMBL" id="JANHOG010001050">
    <property type="protein sequence ID" value="KAJ3545621.1"/>
    <property type="molecule type" value="Genomic_DNA"/>
</dbReference>
<organism evidence="1 2">
    <name type="scientific">Phlebia brevispora</name>
    <dbReference type="NCBI Taxonomy" id="194682"/>
    <lineage>
        <taxon>Eukaryota</taxon>
        <taxon>Fungi</taxon>
        <taxon>Dikarya</taxon>
        <taxon>Basidiomycota</taxon>
        <taxon>Agaricomycotina</taxon>
        <taxon>Agaricomycetes</taxon>
        <taxon>Polyporales</taxon>
        <taxon>Meruliaceae</taxon>
        <taxon>Phlebia</taxon>
    </lineage>
</organism>
<dbReference type="Proteomes" id="UP001148662">
    <property type="component" value="Unassembled WGS sequence"/>
</dbReference>
<proteinExistence type="predicted"/>
<accession>A0ACC1SSP1</accession>
<gene>
    <name evidence="1" type="ORF">NM688_g5607</name>
</gene>
<comment type="caution">
    <text evidence="1">The sequence shown here is derived from an EMBL/GenBank/DDBJ whole genome shotgun (WGS) entry which is preliminary data.</text>
</comment>
<evidence type="ECO:0000313" key="1">
    <source>
        <dbReference type="EMBL" id="KAJ3545621.1"/>
    </source>
</evidence>
<keyword evidence="2" id="KW-1185">Reference proteome</keyword>
<reference evidence="1" key="1">
    <citation type="submission" date="2022-07" db="EMBL/GenBank/DDBJ databases">
        <title>Genome Sequence of Phlebia brevispora.</title>
        <authorList>
            <person name="Buettner E."/>
        </authorList>
    </citation>
    <scope>NUCLEOTIDE SEQUENCE</scope>
    <source>
        <strain evidence="1">MPL23</strain>
    </source>
</reference>
<evidence type="ECO:0000313" key="2">
    <source>
        <dbReference type="Proteomes" id="UP001148662"/>
    </source>
</evidence>
<protein>
    <submittedName>
        <fullName evidence="1">Uncharacterized protein</fullName>
    </submittedName>
</protein>
<name>A0ACC1SSP1_9APHY</name>
<sequence>MPATDVESLSGRSIRNTSASPLPSVSLSREHITDAFQESKDGGATLDLTRKNLTDVGEDGAAELANVGQEVEMGGDGTVERITLAHNRLTTLPMAFSLLSRLRYLVLKHNNFTVFPDVLTIMPSLEILDISYNKVKRLPSQPGSLTKLQVFSIAHNKIHQLPPYFIQFRSLQLFKAEHNPLDWPPKDVMSSSARDDDRDDVKEWIRGIQTWMETNPQHAGERKQSDDSIRTDASSTKNDREPTWDRTRYGDTKSPLDEGLFVQGSSTHDRSSSVESEASVYSDEDVKRSRALSTSQESKSPRPPRLRLESLPSIRGIGASPVRSPDSYLPTPAESISSNEDSSTLSSTRQQHGRNASYAPGMRPSPHNRLASKKSLPDLRPAELNLRNGQAVAGPSKISPYPFSMPSPPHRQESDSSNNSSRPGILSQNGVMTSPTALERPAPPMDGERNSYFRRLSTLTPATLAKAIPTALLTLIDAVRGIFFALSQIYQTLWHYTVYAIDERLSAVLLKVLDPASAYLSQLINSMDRFDALSRRNVPPPAVCRAVVESCRDNVTVFGKAVGVLALQLKVLATHDDVRHTRQMLITLYGAMGEISGAWQDIAGRIEEVKPLLRDHRPPPASKTYQHTPALRTNLSISADIAAVSPMTAPLSVSSPLLPPQSASRPIPRSASPHSAFDGRVRMNRRHAGSFSYKDVELGKLLPSNTDSPQLSAGLVGGSQTPVLRTPRRPNALTPSSSNGSINHDGTIRPSTSLPRWDTHSRQSSTSSFLASASYSPSLVLRAPTDIPSSTSTLVDKEALEAMQAAVQAAPPVWAMTDELLQDAPEMKEELSELLAKAKDITGKLRDSIRAVENGDAPADRKMLRDDAHVPWCN</sequence>